<dbReference type="STRING" id="263475.AMD00_00315"/>
<evidence type="ECO:0000256" key="1">
    <source>
        <dbReference type="SAM" id="MobiDB-lite"/>
    </source>
</evidence>
<gene>
    <name evidence="2" type="ORF">AMD00_00315</name>
</gene>
<protein>
    <submittedName>
        <fullName evidence="2">Uncharacterized protein</fullName>
    </submittedName>
</protein>
<dbReference type="PATRIC" id="fig|263475.3.peg.360"/>
<evidence type="ECO:0000313" key="2">
    <source>
        <dbReference type="EMBL" id="KOO51007.1"/>
    </source>
</evidence>
<sequence>MWPFNKKRKENKSISLKKEADYSLAGSNNEVTNTGFFASVFGDSSNSCGSSSASSDSSDSGSSCGGGD</sequence>
<dbReference type="GeneID" id="301134569"/>
<evidence type="ECO:0000313" key="3">
    <source>
        <dbReference type="Proteomes" id="UP000036867"/>
    </source>
</evidence>
<proteinExistence type="predicted"/>
<feature type="region of interest" description="Disordered" evidence="1">
    <location>
        <begin position="44"/>
        <end position="68"/>
    </location>
</feature>
<dbReference type="AlphaFoldDB" id="A0A0M0LJD7"/>
<feature type="compositionally biased region" description="Low complexity" evidence="1">
    <location>
        <begin position="44"/>
        <end position="62"/>
    </location>
</feature>
<reference evidence="3" key="1">
    <citation type="submission" date="2015-08" db="EMBL/GenBank/DDBJ databases">
        <title>Fjat-10028 dsm 16317.</title>
        <authorList>
            <person name="Liu B."/>
            <person name="Wang J."/>
            <person name="Zhu Y."/>
            <person name="Liu G."/>
            <person name="Chen Q."/>
            <person name="Chen Z."/>
            <person name="Lan J."/>
            <person name="Che J."/>
            <person name="Ge C."/>
            <person name="Shi H."/>
            <person name="Pan Z."/>
            <person name="Liu X."/>
        </authorList>
    </citation>
    <scope>NUCLEOTIDE SEQUENCE [LARGE SCALE GENOMIC DNA]</scope>
    <source>
        <strain evidence="3">DSM 16317</strain>
    </source>
</reference>
<dbReference type="OrthoDB" id="9939485at2"/>
<comment type="caution">
    <text evidence="2">The sequence shown here is derived from an EMBL/GenBank/DDBJ whole genome shotgun (WGS) entry which is preliminary data.</text>
</comment>
<dbReference type="Proteomes" id="UP000036867">
    <property type="component" value="Unassembled WGS sequence"/>
</dbReference>
<organism evidence="2 3">
    <name type="scientific">Viridibacillus arvi</name>
    <dbReference type="NCBI Taxonomy" id="263475"/>
    <lineage>
        <taxon>Bacteria</taxon>
        <taxon>Bacillati</taxon>
        <taxon>Bacillota</taxon>
        <taxon>Bacilli</taxon>
        <taxon>Bacillales</taxon>
        <taxon>Caryophanaceae</taxon>
        <taxon>Viridibacillus</taxon>
    </lineage>
</organism>
<name>A0A0M0LJD7_9BACL</name>
<dbReference type="RefSeq" id="WP_053415119.1">
    <property type="nucleotide sequence ID" value="NZ_JBNNVA010000001.1"/>
</dbReference>
<accession>A0A0M0LJD7</accession>
<dbReference type="EMBL" id="LILB01000001">
    <property type="protein sequence ID" value="KOO51007.1"/>
    <property type="molecule type" value="Genomic_DNA"/>
</dbReference>
<keyword evidence="3" id="KW-1185">Reference proteome</keyword>